<dbReference type="PANTHER" id="PTHR21403">
    <property type="entry name" value="ATP PHOSPHORIBOSYLTRANSFERASE ATP-PRTASE"/>
    <property type="match status" value="1"/>
</dbReference>
<dbReference type="AlphaFoldDB" id="B0TY47"/>
<keyword evidence="13 18" id="KW-0547">Nucleotide-binding</keyword>
<evidence type="ECO:0000256" key="6">
    <source>
        <dbReference type="ARBA" id="ARBA00011946"/>
    </source>
</evidence>
<dbReference type="HOGENOM" id="CLU_038115_1_0_6"/>
<dbReference type="Gene3D" id="3.40.190.10">
    <property type="entry name" value="Periplasmic binding protein-like II"/>
    <property type="match status" value="2"/>
</dbReference>
<comment type="function">
    <text evidence="17 18">Catalyzes the condensation of ATP and 5-phosphoribose 1-diphosphate to form N'-(5'-phosphoribosyl)-ATP (PR-ATP). Has a crucial role in the pathway because the rate of histidine biosynthesis seems to be controlled primarily by regulation of HisG enzymatic activity.</text>
</comment>
<dbReference type="UniPathway" id="UPA00031">
    <property type="reaction ID" value="UER00006"/>
</dbReference>
<keyword evidence="15 18" id="KW-0460">Magnesium</keyword>
<evidence type="ECO:0000256" key="2">
    <source>
        <dbReference type="ARBA" id="ARBA00001946"/>
    </source>
</evidence>
<dbReference type="GO" id="GO:0000287">
    <property type="term" value="F:magnesium ion binding"/>
    <property type="evidence" value="ECO:0007669"/>
    <property type="project" value="UniProtKB-UniRule"/>
</dbReference>
<evidence type="ECO:0000256" key="11">
    <source>
        <dbReference type="ARBA" id="ARBA00022679"/>
    </source>
</evidence>
<evidence type="ECO:0000256" key="17">
    <source>
        <dbReference type="ARBA" id="ARBA00024861"/>
    </source>
</evidence>
<dbReference type="GO" id="GO:0005737">
    <property type="term" value="C:cytoplasm"/>
    <property type="evidence" value="ECO:0007669"/>
    <property type="project" value="UniProtKB-SubCell"/>
</dbReference>
<evidence type="ECO:0000256" key="4">
    <source>
        <dbReference type="ARBA" id="ARBA00004667"/>
    </source>
</evidence>
<sequence length="333" mass="37461">MPKQELALQLLAELQDALVMELMVTIPYIIKSIKRAKMRERLRVAVQKKGRLYDNSMELFNKIGIKVEFSSKSNLLCHSINAPIDFLFVRDDDIPTLVNGNVCDFGIVGENVLEEYLLSIKNTTKKNDIIKTKKLGFGYCRLSIAVPNDASDDISTLKNTRIATSYPHLVQKFSDENNLNLDPLSISGSVEIAPNLQMSSSICDLVSTGRTLEENNLKEIHTIMKSQAILIRSNESFGAELEEYYQLLLRRIEGVKHAQERKYIMFHIDKNAVDTITHILPGHEGQTIMPIYGDTKVAIHLVTKEGVFWGTLEKLKAAGASSILVLPIEKMLE</sequence>
<protein>
    <recommendedName>
        <fullName evidence="7 18">ATP phosphoribosyltransferase</fullName>
        <shortName evidence="18">ATP-PRT</shortName>
        <shortName evidence="18">ATP-PRTase</shortName>
        <ecNumber evidence="6 18">2.4.2.17</ecNumber>
    </recommendedName>
</protein>
<keyword evidence="9 18" id="KW-0028">Amino-acid biosynthesis</keyword>
<keyword evidence="12 18" id="KW-0479">Metal-binding</keyword>
<dbReference type="KEGG" id="fph:Fphi_0069"/>
<evidence type="ECO:0000256" key="18">
    <source>
        <dbReference type="HAMAP-Rule" id="MF_00079"/>
    </source>
</evidence>
<dbReference type="InterPro" id="IPR013820">
    <property type="entry name" value="ATP_PRibTrfase_cat"/>
</dbReference>
<accession>B0TY47</accession>
<evidence type="ECO:0000256" key="14">
    <source>
        <dbReference type="ARBA" id="ARBA00022840"/>
    </source>
</evidence>
<feature type="domain" description="ATP phosphoribosyltransferase catalytic" evidence="19">
    <location>
        <begin position="90"/>
        <end position="253"/>
    </location>
</feature>
<keyword evidence="11 18" id="KW-0808">Transferase</keyword>
<comment type="catalytic activity">
    <reaction evidence="1 18">
        <text>1-(5-phospho-beta-D-ribosyl)-ATP + diphosphate = 5-phospho-alpha-D-ribose 1-diphosphate + ATP</text>
        <dbReference type="Rhea" id="RHEA:18473"/>
        <dbReference type="ChEBI" id="CHEBI:30616"/>
        <dbReference type="ChEBI" id="CHEBI:33019"/>
        <dbReference type="ChEBI" id="CHEBI:58017"/>
        <dbReference type="ChEBI" id="CHEBI:73183"/>
        <dbReference type="EC" id="2.4.2.17"/>
    </reaction>
</comment>
<dbReference type="Pfam" id="PF08029">
    <property type="entry name" value="HisG_C"/>
    <property type="match status" value="1"/>
</dbReference>
<dbReference type="InterPro" id="IPR015867">
    <property type="entry name" value="N-reg_PII/ATP_PRibTrfase_C"/>
</dbReference>
<dbReference type="EMBL" id="CP000937">
    <property type="protein sequence ID" value="ABZ86289.1"/>
    <property type="molecule type" value="Genomic_DNA"/>
</dbReference>
<dbReference type="FunFam" id="3.30.70.120:FF:000002">
    <property type="entry name" value="ATP phosphoribosyltransferase"/>
    <property type="match status" value="1"/>
</dbReference>
<evidence type="ECO:0000256" key="8">
    <source>
        <dbReference type="ARBA" id="ARBA00022490"/>
    </source>
</evidence>
<keyword evidence="14 18" id="KW-0067">ATP-binding</keyword>
<keyword evidence="10 18" id="KW-0328">Glycosyltransferase</keyword>
<keyword evidence="8 18" id="KW-0963">Cytoplasm</keyword>
<comment type="cofactor">
    <cofactor evidence="2 18">
        <name>Mg(2+)</name>
        <dbReference type="ChEBI" id="CHEBI:18420"/>
    </cofactor>
</comment>
<feature type="domain" description="Histidine biosynthesis HisG C-terminal" evidence="20">
    <location>
        <begin position="258"/>
        <end position="330"/>
    </location>
</feature>
<evidence type="ECO:0000256" key="5">
    <source>
        <dbReference type="ARBA" id="ARBA00007955"/>
    </source>
</evidence>
<evidence type="ECO:0000259" key="19">
    <source>
        <dbReference type="Pfam" id="PF01634"/>
    </source>
</evidence>
<evidence type="ECO:0000256" key="7">
    <source>
        <dbReference type="ARBA" id="ARBA00020998"/>
    </source>
</evidence>
<evidence type="ECO:0000256" key="16">
    <source>
        <dbReference type="ARBA" id="ARBA00023102"/>
    </source>
</evidence>
<dbReference type="InterPro" id="IPR013115">
    <property type="entry name" value="HisG_C"/>
</dbReference>
<organism evidence="21">
    <name type="scientific">Francisella philomiragia subsp. philomiragia (strain ATCC 25017 / CCUG 19701 / FSC 153 / O#319-036)</name>
    <dbReference type="NCBI Taxonomy" id="484022"/>
    <lineage>
        <taxon>Bacteria</taxon>
        <taxon>Pseudomonadati</taxon>
        <taxon>Pseudomonadota</taxon>
        <taxon>Gammaproteobacteria</taxon>
        <taxon>Thiotrichales</taxon>
        <taxon>Francisellaceae</taxon>
        <taxon>Francisella</taxon>
    </lineage>
</organism>
<gene>
    <name evidence="18" type="primary">hisG</name>
    <name evidence="21" type="ordered locus">Fphi_0069</name>
</gene>
<dbReference type="SUPFAM" id="SSF54913">
    <property type="entry name" value="GlnB-like"/>
    <property type="match status" value="1"/>
</dbReference>
<evidence type="ECO:0000256" key="15">
    <source>
        <dbReference type="ARBA" id="ARBA00022842"/>
    </source>
</evidence>
<dbReference type="GO" id="GO:0000105">
    <property type="term" value="P:L-histidine biosynthetic process"/>
    <property type="evidence" value="ECO:0007669"/>
    <property type="project" value="UniProtKB-UniRule"/>
</dbReference>
<evidence type="ECO:0000256" key="3">
    <source>
        <dbReference type="ARBA" id="ARBA00004496"/>
    </source>
</evidence>
<dbReference type="NCBIfam" id="TIGR00070">
    <property type="entry name" value="hisG"/>
    <property type="match status" value="1"/>
</dbReference>
<dbReference type="eggNOG" id="COG0040">
    <property type="taxonomic scope" value="Bacteria"/>
</dbReference>
<comment type="pathway">
    <text evidence="4 18">Amino-acid biosynthesis; L-histidine biosynthesis; L-histidine from 5-phospho-alpha-D-ribose 1-diphosphate: step 1/9.</text>
</comment>
<dbReference type="InterPro" id="IPR001348">
    <property type="entry name" value="ATP_PRibTrfase_HisG"/>
</dbReference>
<evidence type="ECO:0000256" key="9">
    <source>
        <dbReference type="ARBA" id="ARBA00022605"/>
    </source>
</evidence>
<dbReference type="Gene3D" id="3.30.70.120">
    <property type="match status" value="1"/>
</dbReference>
<dbReference type="GO" id="GO:0005524">
    <property type="term" value="F:ATP binding"/>
    <property type="evidence" value="ECO:0007669"/>
    <property type="project" value="UniProtKB-KW"/>
</dbReference>
<dbReference type="InterPro" id="IPR011322">
    <property type="entry name" value="N-reg_PII-like_a/b"/>
</dbReference>
<comment type="subcellular location">
    <subcellularLocation>
        <location evidence="3 18">Cytoplasm</location>
    </subcellularLocation>
</comment>
<name>B0TY47_FRAP2</name>
<keyword evidence="16 18" id="KW-0368">Histidine biosynthesis</keyword>
<dbReference type="SUPFAM" id="SSF53850">
    <property type="entry name" value="Periplasmic binding protein-like II"/>
    <property type="match status" value="1"/>
</dbReference>
<dbReference type="EC" id="2.4.2.17" evidence="6 18"/>
<reference evidence="21" key="1">
    <citation type="submission" date="2009-01" db="EMBL/GenBank/DDBJ databases">
        <title>Complete sequence of chromosome of Francisella philomiragia subsp. philomiragia ATCC 25017.</title>
        <authorList>
            <consortium name="US DOE Joint Genome Institute"/>
            <person name="Copeland A."/>
            <person name="Lucas S."/>
            <person name="Lapidus A."/>
            <person name="Barry K."/>
            <person name="Detter J.C."/>
            <person name="Glavina del Rio T."/>
            <person name="Hammon N."/>
            <person name="Israni S."/>
            <person name="Dalin E."/>
            <person name="Tice H."/>
            <person name="Pitluck S."/>
            <person name="Chain P."/>
            <person name="Malfatti S."/>
            <person name="Shin M."/>
            <person name="Vergez L."/>
            <person name="Schmutz J."/>
            <person name="Larimer F."/>
            <person name="Land M."/>
            <person name="Hauser L."/>
            <person name="Richardson P."/>
        </authorList>
    </citation>
    <scope>NUCLEOTIDE SEQUENCE</scope>
    <source>
        <strain evidence="21">ATCC 25017</strain>
    </source>
</reference>
<proteinExistence type="inferred from homology"/>
<evidence type="ECO:0000259" key="20">
    <source>
        <dbReference type="Pfam" id="PF08029"/>
    </source>
</evidence>
<evidence type="ECO:0000256" key="10">
    <source>
        <dbReference type="ARBA" id="ARBA00022676"/>
    </source>
</evidence>
<dbReference type="HAMAP" id="MF_00079">
    <property type="entry name" value="HisG_Long"/>
    <property type="match status" value="1"/>
</dbReference>
<dbReference type="GO" id="GO:0003879">
    <property type="term" value="F:ATP phosphoribosyltransferase activity"/>
    <property type="evidence" value="ECO:0007669"/>
    <property type="project" value="UniProtKB-UniRule"/>
</dbReference>
<dbReference type="InterPro" id="IPR020621">
    <property type="entry name" value="ATP-PRT_HisG_long"/>
</dbReference>
<comment type="similarity">
    <text evidence="5 18">Belongs to the ATP phosphoribosyltransferase family. Long subfamily.</text>
</comment>
<evidence type="ECO:0000313" key="21">
    <source>
        <dbReference type="EMBL" id="ABZ86289.1"/>
    </source>
</evidence>
<evidence type="ECO:0000256" key="12">
    <source>
        <dbReference type="ARBA" id="ARBA00022723"/>
    </source>
</evidence>
<evidence type="ECO:0000256" key="13">
    <source>
        <dbReference type="ARBA" id="ARBA00022741"/>
    </source>
</evidence>
<dbReference type="Pfam" id="PF01634">
    <property type="entry name" value="HisG"/>
    <property type="match status" value="1"/>
</dbReference>
<dbReference type="NCBIfam" id="TIGR03455">
    <property type="entry name" value="HisG_C-term"/>
    <property type="match status" value="1"/>
</dbReference>
<dbReference type="PANTHER" id="PTHR21403:SF8">
    <property type="entry name" value="ATP PHOSPHORIBOSYLTRANSFERASE"/>
    <property type="match status" value="1"/>
</dbReference>
<evidence type="ECO:0000256" key="1">
    <source>
        <dbReference type="ARBA" id="ARBA00000915"/>
    </source>
</evidence>
<comment type="activity regulation">
    <text evidence="18">Feedback inhibited by histidine.</text>
</comment>